<evidence type="ECO:0000313" key="2">
    <source>
        <dbReference type="EMBL" id="KUK18650.1"/>
    </source>
</evidence>
<reference evidence="3" key="1">
    <citation type="journal article" date="2015" name="MBio">
        <title>Genome-Resolved Metagenomic Analysis Reveals Roles for Candidate Phyla and Other Microbial Community Members in Biogeochemical Transformations in Oil Reservoirs.</title>
        <authorList>
            <person name="Hu P."/>
            <person name="Tom L."/>
            <person name="Singh A."/>
            <person name="Thomas B.C."/>
            <person name="Baker B.J."/>
            <person name="Piceno Y.M."/>
            <person name="Andersen G.L."/>
            <person name="Banfield J.F."/>
        </authorList>
    </citation>
    <scope>NUCLEOTIDE SEQUENCE [LARGE SCALE GENOMIC DNA]</scope>
</reference>
<name>A0A101ENP4_9EURY</name>
<feature type="transmembrane region" description="Helical" evidence="1">
    <location>
        <begin position="7"/>
        <end position="26"/>
    </location>
</feature>
<gene>
    <name evidence="2" type="ORF">XD54_0035</name>
</gene>
<dbReference type="GeneID" id="8096036"/>
<dbReference type="EMBL" id="LGFD01000001">
    <property type="protein sequence ID" value="KUK18650.1"/>
    <property type="molecule type" value="Genomic_DNA"/>
</dbReference>
<evidence type="ECO:0000313" key="3">
    <source>
        <dbReference type="Proteomes" id="UP000053911"/>
    </source>
</evidence>
<dbReference type="Proteomes" id="UP000053911">
    <property type="component" value="Unassembled WGS sequence"/>
</dbReference>
<dbReference type="AlphaFoldDB" id="A0A101ENP4"/>
<evidence type="ECO:0000256" key="1">
    <source>
        <dbReference type="SAM" id="Phobius"/>
    </source>
</evidence>
<dbReference type="PATRIC" id="fig|172049.5.peg.395"/>
<protein>
    <submittedName>
        <fullName evidence="2">Uncharacterized protein</fullName>
    </submittedName>
</protein>
<keyword evidence="1" id="KW-0472">Membrane</keyword>
<dbReference type="RefSeq" id="WP_015849314.1">
    <property type="nucleotide sequence ID" value="NZ_LGFD01000001.1"/>
</dbReference>
<sequence>MKIQDNASGTGFQTLGAGLVVVGIALLNSNKLIGMLFIGFGLGYNVYPLMQKALLRKKK</sequence>
<keyword evidence="1" id="KW-1133">Transmembrane helix</keyword>
<accession>A0A101ENP4</accession>
<comment type="caution">
    <text evidence="2">The sequence shown here is derived from an EMBL/GenBank/DDBJ whole genome shotgun (WGS) entry which is preliminary data.</text>
</comment>
<organism evidence="2 3">
    <name type="scientific">Thermococcus sibiricus</name>
    <dbReference type="NCBI Taxonomy" id="172049"/>
    <lineage>
        <taxon>Archaea</taxon>
        <taxon>Methanobacteriati</taxon>
        <taxon>Methanobacteriota</taxon>
        <taxon>Thermococci</taxon>
        <taxon>Thermococcales</taxon>
        <taxon>Thermococcaceae</taxon>
        <taxon>Thermococcus</taxon>
    </lineage>
</organism>
<proteinExistence type="predicted"/>
<feature type="transmembrane region" description="Helical" evidence="1">
    <location>
        <begin position="32"/>
        <end position="50"/>
    </location>
</feature>
<keyword evidence="1" id="KW-0812">Transmembrane</keyword>